<proteinExistence type="inferred from homology"/>
<keyword evidence="6 8" id="KW-0539">Nucleus</keyword>
<accession>A0A139IRN5</accession>
<dbReference type="EMBL" id="LFZO01000021">
    <property type="protein sequence ID" value="KXT17355.1"/>
    <property type="molecule type" value="Genomic_DNA"/>
</dbReference>
<feature type="region of interest" description="Disordered" evidence="9">
    <location>
        <begin position="204"/>
        <end position="248"/>
    </location>
</feature>
<feature type="compositionally biased region" description="Basic and acidic residues" evidence="9">
    <location>
        <begin position="331"/>
        <end position="357"/>
    </location>
</feature>
<comment type="subunit">
    <text evidence="8">Component of the Mediator complex.</text>
</comment>
<feature type="compositionally biased region" description="Polar residues" evidence="9">
    <location>
        <begin position="313"/>
        <end position="323"/>
    </location>
</feature>
<dbReference type="Proteomes" id="UP000073492">
    <property type="component" value="Unassembled WGS sequence"/>
</dbReference>
<evidence type="ECO:0000256" key="8">
    <source>
        <dbReference type="RuleBase" id="RU364143"/>
    </source>
</evidence>
<name>A0A139IRN5_9PEZI</name>
<comment type="similarity">
    <text evidence="2 8">Belongs to the Mediator complex subunit 6 family.</text>
</comment>
<dbReference type="GO" id="GO:0006357">
    <property type="term" value="P:regulation of transcription by RNA polymerase II"/>
    <property type="evidence" value="ECO:0007669"/>
    <property type="project" value="InterPro"/>
</dbReference>
<evidence type="ECO:0000256" key="2">
    <source>
        <dbReference type="ARBA" id="ARBA00007526"/>
    </source>
</evidence>
<comment type="function">
    <text evidence="8">Component of the Mediator complex, a coactivator involved in the regulated transcription of nearly all RNA polymerase II-dependent genes. Mediator functions as a bridge to convey information from gene-specific regulatory proteins to the basal RNA polymerase II transcription machinery. Mediator is recruited to promoters by direct interactions with regulatory proteins and serves as a scaffold for the assembly of a functional preinitiation complex with RNA polymerase II and the general transcription factors.</text>
</comment>
<protein>
    <recommendedName>
        <fullName evidence="3 8">Mediator of RNA polymerase II transcription subunit 6</fullName>
    </recommendedName>
    <alternativeName>
        <fullName evidence="7 8">Mediator complex subunit 6</fullName>
    </alternativeName>
</protein>
<dbReference type="OrthoDB" id="4132249at2759"/>
<dbReference type="AlphaFoldDB" id="A0A139IRN5"/>
<keyword evidence="4 8" id="KW-0805">Transcription regulation</keyword>
<feature type="compositionally biased region" description="Polar residues" evidence="9">
    <location>
        <begin position="369"/>
        <end position="386"/>
    </location>
</feature>
<gene>
    <name evidence="8" type="primary">MED6</name>
    <name evidence="10" type="ORF">AC579_3862</name>
</gene>
<dbReference type="InterPro" id="IPR007018">
    <property type="entry name" value="Mediator_Med6"/>
</dbReference>
<sequence>MASKAPPYDEMVHARPEIVDWWVNEMNGQPMDENMIHRYMSESPFFDWSSKNGMYLSQAQNDWNMYELSNKRKGFEDLIRSRHGLEFMIVAEPQPVADKDLAAQGVKTGIYVVRKQDRQRIQDNAPRPAGVIVEGQWEITILATYYIVGMNVYQAPNVFDIIGNRLLAAASSLNKVAEHFHDLSRYDPALGYSYLPQNQTAKATTSGLVAGSPTRSREGSLAPATDSQSLRSGSIQPVSQITTSANSSNYEETRLLADSLRMAILYGDDFTDENPLIGEPGSFKFSSSHATVKKRRADEEAALAKARAEKDSASTSRATSPRVESTGADAFKTKIKEPEKAAKSSKDERRASKGGEKVKRRKSKGGSLVSPTTPGSATAVQTPAAS</sequence>
<keyword evidence="8" id="KW-0010">Activator</keyword>
<evidence type="ECO:0000313" key="10">
    <source>
        <dbReference type="EMBL" id="KXT17355.1"/>
    </source>
</evidence>
<dbReference type="InterPro" id="IPR038566">
    <property type="entry name" value="Mediator_Med6_sf"/>
</dbReference>
<dbReference type="GO" id="GO:0003712">
    <property type="term" value="F:transcription coregulator activity"/>
    <property type="evidence" value="ECO:0007669"/>
    <property type="project" value="InterPro"/>
</dbReference>
<evidence type="ECO:0000256" key="7">
    <source>
        <dbReference type="ARBA" id="ARBA00031259"/>
    </source>
</evidence>
<dbReference type="STRING" id="113226.A0A139IRN5"/>
<evidence type="ECO:0000256" key="3">
    <source>
        <dbReference type="ARBA" id="ARBA00020634"/>
    </source>
</evidence>
<comment type="subcellular location">
    <subcellularLocation>
        <location evidence="1 8">Nucleus</location>
    </subcellularLocation>
</comment>
<evidence type="ECO:0000256" key="4">
    <source>
        <dbReference type="ARBA" id="ARBA00023015"/>
    </source>
</evidence>
<evidence type="ECO:0000256" key="1">
    <source>
        <dbReference type="ARBA" id="ARBA00004123"/>
    </source>
</evidence>
<dbReference type="Gene3D" id="3.10.450.580">
    <property type="entry name" value="Mediator complex, subunit Med6"/>
    <property type="match status" value="1"/>
</dbReference>
<evidence type="ECO:0000256" key="5">
    <source>
        <dbReference type="ARBA" id="ARBA00023163"/>
    </source>
</evidence>
<reference evidence="10 11" key="1">
    <citation type="submission" date="2015-07" db="EMBL/GenBank/DDBJ databases">
        <title>Comparative genomics of the Sigatoka disease complex on banana suggests a link between parallel evolutionary changes in Pseudocercospora fijiensis and Pseudocercospora eumusae and increased virulence on the banana host.</title>
        <authorList>
            <person name="Chang T.-C."/>
            <person name="Salvucci A."/>
            <person name="Crous P.W."/>
            <person name="Stergiopoulos I."/>
        </authorList>
    </citation>
    <scope>NUCLEOTIDE SEQUENCE [LARGE SCALE GENOMIC DNA]</scope>
    <source>
        <strain evidence="10 11">CBS 116634</strain>
    </source>
</reference>
<feature type="compositionally biased region" description="Polar residues" evidence="9">
    <location>
        <begin position="225"/>
        <end position="248"/>
    </location>
</feature>
<dbReference type="GO" id="GO:0016592">
    <property type="term" value="C:mediator complex"/>
    <property type="evidence" value="ECO:0007669"/>
    <property type="project" value="InterPro"/>
</dbReference>
<evidence type="ECO:0000256" key="9">
    <source>
        <dbReference type="SAM" id="MobiDB-lite"/>
    </source>
</evidence>
<evidence type="ECO:0000313" key="11">
    <source>
        <dbReference type="Proteomes" id="UP000073492"/>
    </source>
</evidence>
<keyword evidence="11" id="KW-1185">Reference proteome</keyword>
<feature type="region of interest" description="Disordered" evidence="9">
    <location>
        <begin position="296"/>
        <end position="386"/>
    </location>
</feature>
<evidence type="ECO:0000256" key="6">
    <source>
        <dbReference type="ARBA" id="ARBA00023242"/>
    </source>
</evidence>
<dbReference type="Pfam" id="PF04934">
    <property type="entry name" value="Med6"/>
    <property type="match status" value="1"/>
</dbReference>
<dbReference type="PANTHER" id="PTHR13104">
    <property type="entry name" value="MED-6-RELATED"/>
    <property type="match status" value="1"/>
</dbReference>
<keyword evidence="5 8" id="KW-0804">Transcription</keyword>
<organism evidence="10 11">
    <name type="scientific">Pseudocercospora musae</name>
    <dbReference type="NCBI Taxonomy" id="113226"/>
    <lineage>
        <taxon>Eukaryota</taxon>
        <taxon>Fungi</taxon>
        <taxon>Dikarya</taxon>
        <taxon>Ascomycota</taxon>
        <taxon>Pezizomycotina</taxon>
        <taxon>Dothideomycetes</taxon>
        <taxon>Dothideomycetidae</taxon>
        <taxon>Mycosphaerellales</taxon>
        <taxon>Mycosphaerellaceae</taxon>
        <taxon>Pseudocercospora</taxon>
    </lineage>
</organism>
<comment type="caution">
    <text evidence="10">The sequence shown here is derived from an EMBL/GenBank/DDBJ whole genome shotgun (WGS) entry which is preliminary data.</text>
</comment>